<organism evidence="2 3">
    <name type="scientific">Dunaliella salina</name>
    <name type="common">Green alga</name>
    <name type="synonym">Protococcus salinus</name>
    <dbReference type="NCBI Taxonomy" id="3046"/>
    <lineage>
        <taxon>Eukaryota</taxon>
        <taxon>Viridiplantae</taxon>
        <taxon>Chlorophyta</taxon>
        <taxon>core chlorophytes</taxon>
        <taxon>Chlorophyceae</taxon>
        <taxon>CS clade</taxon>
        <taxon>Chlamydomonadales</taxon>
        <taxon>Dunaliellaceae</taxon>
        <taxon>Dunaliella</taxon>
    </lineage>
</organism>
<feature type="compositionally biased region" description="Polar residues" evidence="1">
    <location>
        <begin position="83"/>
        <end position="109"/>
    </location>
</feature>
<feature type="compositionally biased region" description="Low complexity" evidence="1">
    <location>
        <begin position="186"/>
        <end position="204"/>
    </location>
</feature>
<feature type="region of interest" description="Disordered" evidence="1">
    <location>
        <begin position="302"/>
        <end position="376"/>
    </location>
</feature>
<sequence>MVSSHMGVYGKMGGGRGASVKHRASMNDVAVLELLSAPPPIISTSRARSSKLRPPRQDQMEANGDLPSETPSAPQPHGEVQPNMGSPLSPQLRRISSTPECTDPWNGSSLPRHAQHDRRELLDSGSPGYAQHNRVDLPDTGPPGHMQHLTGEMPDTGSPRRVQHEGGDLPEEGSPTCAPTSSHAVASHSNGSASAFAGASQSRAEGAEPQLARSPFQDHALQLGPTDGHNSDHSLLDSANDEEAHDGKKLGVIGESMSITKRRPSLPSKDAPYASDTSITRHGSIPGRLSERLSAMLPAFMQKPRPAQPCGNGNSSTQRHSRSHDLPKVEQSASSQGPLGMVDPPLSEPQLGNSRKNRRIRENVRTGSSSLGASQTHPLASFLNQSSEGLNSQAGNLKTLGDFRSSSPSLGSSGSATPPITTACTGTFFWPQALALPRSDLRCEPAGIINEGLGQLIQHQESQQQEAHARQQQVASRALRVKAARNRRSSLSTVSTRHSEGAAEEVQPRTNSVSNMLKGMQRKLRTN</sequence>
<dbReference type="Proteomes" id="UP000815325">
    <property type="component" value="Unassembled WGS sequence"/>
</dbReference>
<feature type="region of interest" description="Disordered" evidence="1">
    <location>
        <begin position="41"/>
        <end position="287"/>
    </location>
</feature>
<keyword evidence="3" id="KW-1185">Reference proteome</keyword>
<feature type="compositionally biased region" description="Low complexity" evidence="1">
    <location>
        <begin position="405"/>
        <end position="415"/>
    </location>
</feature>
<reference evidence="2" key="1">
    <citation type="submission" date="2017-08" db="EMBL/GenBank/DDBJ databases">
        <authorList>
            <person name="Polle J.E."/>
            <person name="Barry K."/>
            <person name="Cushman J."/>
            <person name="Schmutz J."/>
            <person name="Tran D."/>
            <person name="Hathwaick L.T."/>
            <person name="Yim W.C."/>
            <person name="Jenkins J."/>
            <person name="Mckie-Krisberg Z.M."/>
            <person name="Prochnik S."/>
            <person name="Lindquist E."/>
            <person name="Dockter R.B."/>
            <person name="Adam C."/>
            <person name="Molina H."/>
            <person name="Bunkerborg J."/>
            <person name="Jin E."/>
            <person name="Buchheim M."/>
            <person name="Magnuson J."/>
        </authorList>
    </citation>
    <scope>NUCLEOTIDE SEQUENCE</scope>
    <source>
        <strain evidence="2">CCAP 19/18</strain>
    </source>
</reference>
<evidence type="ECO:0000256" key="1">
    <source>
        <dbReference type="SAM" id="MobiDB-lite"/>
    </source>
</evidence>
<evidence type="ECO:0000313" key="3">
    <source>
        <dbReference type="Proteomes" id="UP000815325"/>
    </source>
</evidence>
<accession>A0ABQ7GNK5</accession>
<evidence type="ECO:0008006" key="4">
    <source>
        <dbReference type="Google" id="ProtNLM"/>
    </source>
</evidence>
<protein>
    <recommendedName>
        <fullName evidence="4">Encoded protein</fullName>
    </recommendedName>
</protein>
<name>A0ABQ7GNK5_DUNSA</name>
<comment type="caution">
    <text evidence="2">The sequence shown here is derived from an EMBL/GenBank/DDBJ whole genome shotgun (WGS) entry which is preliminary data.</text>
</comment>
<evidence type="ECO:0000313" key="2">
    <source>
        <dbReference type="EMBL" id="KAF5836182.1"/>
    </source>
</evidence>
<feature type="region of interest" description="Disordered" evidence="1">
    <location>
        <begin position="481"/>
        <end position="527"/>
    </location>
</feature>
<feature type="compositionally biased region" description="Polar residues" evidence="1">
    <location>
        <begin position="365"/>
        <end position="376"/>
    </location>
</feature>
<dbReference type="EMBL" id="MU069671">
    <property type="protein sequence ID" value="KAF5836182.1"/>
    <property type="molecule type" value="Genomic_DNA"/>
</dbReference>
<gene>
    <name evidence="2" type="ORF">DUNSADRAFT_6291</name>
</gene>
<feature type="region of interest" description="Disordered" evidence="1">
    <location>
        <begin position="393"/>
        <end position="418"/>
    </location>
</feature>
<proteinExistence type="predicted"/>